<dbReference type="EMBL" id="KC513612">
    <property type="protein sequence ID" value="AGE96067.1"/>
    <property type="molecule type" value="Genomic_DNA"/>
</dbReference>
<dbReference type="VEuPathDB" id="MicrosporidiaDB:M970_010310"/>
<dbReference type="VEuPathDB" id="MicrosporidiaDB:AEWR_010310"/>
<evidence type="ECO:0000256" key="1">
    <source>
        <dbReference type="SAM" id="SignalP"/>
    </source>
</evidence>
<dbReference type="VEuPathDB" id="MicrosporidiaDB:ECU01_0490"/>
<gene>
    <name evidence="2" type="ORF">ECU01_0490</name>
</gene>
<dbReference type="VEuPathDB" id="MicrosporidiaDB:AEWQ_010280"/>
<keyword evidence="1" id="KW-0732">Signal</keyword>
<name>M1K9T2_ENCCN</name>
<dbReference type="AlphaFoldDB" id="M1K9T2"/>
<organism evidence="2">
    <name type="scientific">Encephalitozoon cuniculi</name>
    <name type="common">Microsporidian parasite</name>
    <dbReference type="NCBI Taxonomy" id="6035"/>
    <lineage>
        <taxon>Eukaryota</taxon>
        <taxon>Fungi</taxon>
        <taxon>Fungi incertae sedis</taxon>
        <taxon>Microsporidia</taxon>
        <taxon>Unikaryonidae</taxon>
        <taxon>Encephalitozoon</taxon>
    </lineage>
</organism>
<feature type="signal peptide" evidence="1">
    <location>
        <begin position="1"/>
        <end position="21"/>
    </location>
</feature>
<sequence>MFLGTVASIILALGLIRGAYQQAKVSSPAQMVMVKGNGINPKPECYQIYQGPMQAPVCATFSQPVVTTGVVSQGSDQSRLSPDLVRLIQSIPGASEKLSSFLEYKGITQPWPEIFDFSSDKHYGLPAPEPMFSKIQSLLNVLEDIKELLSNELFKVETYISRGKGHLCESIKKLRRYDGILKKYLKKISSAKTTKSKHNYATKYTEFSEKAHEEAKAYYETKKWLQTIVALFRSLI</sequence>
<dbReference type="SMR" id="M1K9T2"/>
<dbReference type="VEuPathDB" id="MicrosporidiaDB:AEWD_010310"/>
<feature type="chain" id="PRO_5004015322" evidence="1">
    <location>
        <begin position="22"/>
        <end position="236"/>
    </location>
</feature>
<accession>M1K9T2</accession>
<proteinExistence type="predicted"/>
<protein>
    <submittedName>
        <fullName evidence="2">Uncharacterized protein</fullName>
    </submittedName>
</protein>
<reference evidence="2" key="1">
    <citation type="journal article" date="2013" name="Eukaryot. Cell">
        <title>Extremely Reduced Levels of Heterozygosity in the Vertebrate Pathogen Encephalitozoon cuniculi.</title>
        <authorList>
            <person name="Selman M."/>
            <person name="Sak B."/>
            <person name="Kvac M."/>
            <person name="Farinelli L."/>
            <person name="Weiss L.M."/>
            <person name="Corradi N."/>
        </authorList>
    </citation>
    <scope>NUCLEOTIDE SEQUENCE</scope>
</reference>
<evidence type="ECO:0000313" key="2">
    <source>
        <dbReference type="EMBL" id="AGE96067.1"/>
    </source>
</evidence>
<dbReference type="OMA" id="VERAKMY"/>